<keyword evidence="1" id="KW-1133">Transmembrane helix</keyword>
<proteinExistence type="predicted"/>
<comment type="caution">
    <text evidence="2">The sequence shown here is derived from an EMBL/GenBank/DDBJ whole genome shotgun (WGS) entry which is preliminary data.</text>
</comment>
<protein>
    <recommendedName>
        <fullName evidence="4">Bacteriocin-associated integral membrane family protein</fullName>
    </recommendedName>
</protein>
<feature type="transmembrane region" description="Helical" evidence="1">
    <location>
        <begin position="606"/>
        <end position="626"/>
    </location>
</feature>
<feature type="transmembrane region" description="Helical" evidence="1">
    <location>
        <begin position="202"/>
        <end position="223"/>
    </location>
</feature>
<dbReference type="EMBL" id="JANGCH010000005">
    <property type="protein sequence ID" value="MCQ5121676.1"/>
    <property type="molecule type" value="Genomic_DNA"/>
</dbReference>
<feature type="transmembrane region" description="Helical" evidence="1">
    <location>
        <begin position="563"/>
        <end position="585"/>
    </location>
</feature>
<keyword evidence="3" id="KW-1185">Reference proteome</keyword>
<accession>A0ABT1SKC0</accession>
<dbReference type="Proteomes" id="UP001524435">
    <property type="component" value="Unassembled WGS sequence"/>
</dbReference>
<evidence type="ECO:0000313" key="3">
    <source>
        <dbReference type="Proteomes" id="UP001524435"/>
    </source>
</evidence>
<feature type="transmembrane region" description="Helical" evidence="1">
    <location>
        <begin position="325"/>
        <end position="344"/>
    </location>
</feature>
<feature type="transmembrane region" description="Helical" evidence="1">
    <location>
        <begin position="250"/>
        <end position="269"/>
    </location>
</feature>
<evidence type="ECO:0000313" key="2">
    <source>
        <dbReference type="EMBL" id="MCQ5121676.1"/>
    </source>
</evidence>
<evidence type="ECO:0008006" key="4">
    <source>
        <dbReference type="Google" id="ProtNLM"/>
    </source>
</evidence>
<name>A0ABT1SKC0_9FIRM</name>
<dbReference type="RefSeq" id="WP_256197623.1">
    <property type="nucleotide sequence ID" value="NZ_JANGCH010000005.1"/>
</dbReference>
<evidence type="ECO:0000256" key="1">
    <source>
        <dbReference type="SAM" id="Phobius"/>
    </source>
</evidence>
<keyword evidence="1" id="KW-0812">Transmembrane</keyword>
<organism evidence="2 3">
    <name type="scientific">Massilicoli timonensis</name>
    <dbReference type="NCBI Taxonomy" id="2015901"/>
    <lineage>
        <taxon>Bacteria</taxon>
        <taxon>Bacillati</taxon>
        <taxon>Bacillota</taxon>
        <taxon>Erysipelotrichia</taxon>
        <taxon>Erysipelotrichales</taxon>
        <taxon>Erysipelotrichaceae</taxon>
        <taxon>Massilicoli</taxon>
    </lineage>
</organism>
<gene>
    <name evidence="2" type="ORF">NE663_05305</name>
</gene>
<feature type="transmembrane region" description="Helical" evidence="1">
    <location>
        <begin position="632"/>
        <end position="652"/>
    </location>
</feature>
<keyword evidence="1" id="KW-0472">Membrane</keyword>
<reference evidence="2 3" key="1">
    <citation type="submission" date="2022-06" db="EMBL/GenBank/DDBJ databases">
        <title>Isolation of gut microbiota from human fecal samples.</title>
        <authorList>
            <person name="Pamer E.G."/>
            <person name="Barat B."/>
            <person name="Waligurski E."/>
            <person name="Medina S."/>
            <person name="Paddock L."/>
            <person name="Mostad J."/>
        </authorList>
    </citation>
    <scope>NUCLEOTIDE SEQUENCE [LARGE SCALE GENOMIC DNA]</scope>
    <source>
        <strain evidence="2 3">DFI.6.1</strain>
    </source>
</reference>
<feature type="transmembrane region" description="Helical" evidence="1">
    <location>
        <begin position="281"/>
        <end position="305"/>
    </location>
</feature>
<sequence length="666" mass="77516">MKKIIIIIFAFISAISFHISLNHMKDEYFLDLTILPSKQKDASFYLFYHDASLEEELILDEIKALSMQYDVSVVKSELQAAQQITETSILTNDPDLFIDSGLRLNNKQLQLFQTSSELLLSNQPSVSAAYYFPIFPSSDVVNVYGFSHMYQTGVDGMFEFYGEHAKTVVEELHQKFPTVEISNMDADYSFDRDVLDAPQMPFFYRLLIMLTIIAAVSLLIVYANQERNLAIQKMHGYTNLKMMWKENAKLLFAIIFVSVLVYLALLVGYCPQWNQYVVQLIYSLSKFIVLECAALAVIFTCLYIYFNKVSVVSLLKHKQKENGLLLLNFILRFVCVIVGISIFSEQMPKFVSNMQFLFAYQGYAEQFEDRHTIYYSGNFESSDHYPFDLYDELNAQNGIGVDATQYKYAAEYPDAFITIPYIDVNEHYLDHYKTFEQSNFSFEPGKEYYIMHHDTYEKYKEQLHEQLGATREAILFVDYDYQVFVYDREVNEGGMGYIKNPITHVTTFLNPSNVYLDVNTFDLDQVIANMQAKGYRSNFSLYSALEEDQFNAEVAKQESMIQFTLIVISLSTLVLIMVQLVMLFMKTQAKELAVKKTMGFHFYKRYEDLFVIQSLFYCMITLYGLYKGFQLLQYVIILFLFLFEVAATALFVHLQERKVVYHVLKE</sequence>